<dbReference type="AlphaFoldDB" id="A0A0N8GQ27"/>
<reference evidence="1 2" key="1">
    <citation type="submission" date="2015-07" db="EMBL/GenBank/DDBJ databases">
        <title>Whole genome sequence of Thermanaerothrix daxensis DSM 23592.</title>
        <authorList>
            <person name="Hemp J."/>
            <person name="Ward L.M."/>
            <person name="Pace L.A."/>
            <person name="Fischer W.W."/>
        </authorList>
    </citation>
    <scope>NUCLEOTIDE SEQUENCE [LARGE SCALE GENOMIC DNA]</scope>
    <source>
        <strain evidence="1 2">GNS-1</strain>
    </source>
</reference>
<dbReference type="STRING" id="869279.SE15_10385"/>
<organism evidence="1 2">
    <name type="scientific">Thermanaerothrix daxensis</name>
    <dbReference type="NCBI Taxonomy" id="869279"/>
    <lineage>
        <taxon>Bacteria</taxon>
        <taxon>Bacillati</taxon>
        <taxon>Chloroflexota</taxon>
        <taxon>Anaerolineae</taxon>
        <taxon>Anaerolineales</taxon>
        <taxon>Anaerolineaceae</taxon>
        <taxon>Thermanaerothrix</taxon>
    </lineage>
</organism>
<protein>
    <submittedName>
        <fullName evidence="1">Uncharacterized protein</fullName>
    </submittedName>
</protein>
<evidence type="ECO:0000313" key="2">
    <source>
        <dbReference type="Proteomes" id="UP000050544"/>
    </source>
</evidence>
<accession>A0A0N8GQ27</accession>
<proteinExistence type="predicted"/>
<dbReference type="Proteomes" id="UP000050544">
    <property type="component" value="Unassembled WGS sequence"/>
</dbReference>
<gene>
    <name evidence="1" type="ORF">SE15_10385</name>
</gene>
<comment type="caution">
    <text evidence="1">The sequence shown here is derived from an EMBL/GenBank/DDBJ whole genome shotgun (WGS) entry which is preliminary data.</text>
</comment>
<keyword evidence="2" id="KW-1185">Reference proteome</keyword>
<evidence type="ECO:0000313" key="1">
    <source>
        <dbReference type="EMBL" id="KPL82530.1"/>
    </source>
</evidence>
<dbReference type="EMBL" id="LGKO01000005">
    <property type="protein sequence ID" value="KPL82530.1"/>
    <property type="molecule type" value="Genomic_DNA"/>
</dbReference>
<name>A0A0N8GQ27_9CHLR</name>
<sequence>MARLKDLIRSRQPQEQEELERMYQRYAHARKPSKSKRFEVSYRMRNLFLDRRNLWPRLTFYRTWKDEHRHPKLDGTNNGCERSIGWWVRERYRSMRGYKREQSALNVSRVIAHAVNHLLRGLDLATLFV</sequence>